<organism evidence="4 5">
    <name type="scientific">Trichoderma ghanense</name>
    <dbReference type="NCBI Taxonomy" id="65468"/>
    <lineage>
        <taxon>Eukaryota</taxon>
        <taxon>Fungi</taxon>
        <taxon>Dikarya</taxon>
        <taxon>Ascomycota</taxon>
        <taxon>Pezizomycotina</taxon>
        <taxon>Sordariomycetes</taxon>
        <taxon>Hypocreomycetidae</taxon>
        <taxon>Hypocreales</taxon>
        <taxon>Hypocreaceae</taxon>
        <taxon>Trichoderma</taxon>
    </lineage>
</organism>
<dbReference type="SUPFAM" id="SSF53167">
    <property type="entry name" value="Purine and uridine phosphorylases"/>
    <property type="match status" value="1"/>
</dbReference>
<feature type="domain" description="Nucleoside phosphorylase" evidence="2">
    <location>
        <begin position="593"/>
        <end position="716"/>
    </location>
</feature>
<dbReference type="Gene3D" id="3.40.50.1580">
    <property type="entry name" value="Nucleoside phosphorylase domain"/>
    <property type="match status" value="1"/>
</dbReference>
<dbReference type="Pfam" id="PF24476">
    <property type="entry name" value="DUF7580"/>
    <property type="match status" value="1"/>
</dbReference>
<dbReference type="RefSeq" id="XP_073559617.1">
    <property type="nucleotide sequence ID" value="XM_073701688.1"/>
</dbReference>
<gene>
    <name evidence="4" type="ORF">CCMA1212_004381</name>
</gene>
<protein>
    <recommendedName>
        <fullName evidence="6">Nucleoside phosphorylase domain-containing protein</fullName>
    </recommendedName>
</protein>
<dbReference type="InterPro" id="IPR000845">
    <property type="entry name" value="Nucleoside_phosphorylase_d"/>
</dbReference>
<proteinExistence type="predicted"/>
<evidence type="ECO:0000259" key="2">
    <source>
        <dbReference type="Pfam" id="PF01048"/>
    </source>
</evidence>
<evidence type="ECO:0000313" key="5">
    <source>
        <dbReference type="Proteomes" id="UP001642720"/>
    </source>
</evidence>
<dbReference type="Pfam" id="PF01048">
    <property type="entry name" value="PNP_UDP_1"/>
    <property type="match status" value="1"/>
</dbReference>
<reference evidence="4 5" key="1">
    <citation type="submission" date="2018-01" db="EMBL/GenBank/DDBJ databases">
        <title>Genome characterization of the sugarcane-associated fungus Trichoderma ghanense CCMA-1212 and their application in lignocelulose bioconversion.</title>
        <authorList>
            <person name="Steindorff A.S."/>
            <person name="Mendes T.D."/>
            <person name="Vilela E.S.D."/>
            <person name="Rodrigues D.S."/>
            <person name="Formighieri E.F."/>
            <person name="Melo I.S."/>
            <person name="Favaro L.C.L."/>
        </authorList>
    </citation>
    <scope>NUCLEOTIDE SEQUENCE [LARGE SCALE GENOMIC DNA]</scope>
    <source>
        <strain evidence="4 5">CCMA-1212</strain>
    </source>
</reference>
<dbReference type="InterPro" id="IPR035994">
    <property type="entry name" value="Nucleoside_phosphorylase_sf"/>
</dbReference>
<accession>A0ABY2H6P7</accession>
<dbReference type="Proteomes" id="UP001642720">
    <property type="component" value="Unassembled WGS sequence"/>
</dbReference>
<keyword evidence="5" id="KW-1185">Reference proteome</keyword>
<name>A0ABY2H6P7_9HYPO</name>
<evidence type="ECO:0000313" key="4">
    <source>
        <dbReference type="EMBL" id="TFB03416.1"/>
    </source>
</evidence>
<evidence type="ECO:0000256" key="1">
    <source>
        <dbReference type="SAM" id="MobiDB-lite"/>
    </source>
</evidence>
<dbReference type="PANTHER" id="PTHR46082:SF6">
    <property type="entry name" value="AAA+ ATPASE DOMAIN-CONTAINING PROTEIN-RELATED"/>
    <property type="match status" value="1"/>
</dbReference>
<dbReference type="EMBL" id="PPTA01000005">
    <property type="protein sequence ID" value="TFB03416.1"/>
    <property type="molecule type" value="Genomic_DNA"/>
</dbReference>
<dbReference type="GeneID" id="300576138"/>
<feature type="domain" description="DUF7580" evidence="3">
    <location>
        <begin position="180"/>
        <end position="495"/>
    </location>
</feature>
<dbReference type="PANTHER" id="PTHR46082">
    <property type="entry name" value="ATP/GTP-BINDING PROTEIN-RELATED"/>
    <property type="match status" value="1"/>
</dbReference>
<feature type="region of interest" description="Disordered" evidence="1">
    <location>
        <begin position="496"/>
        <end position="554"/>
    </location>
</feature>
<dbReference type="InterPro" id="IPR056002">
    <property type="entry name" value="DUF7580"/>
</dbReference>
<comment type="caution">
    <text evidence="4">The sequence shown here is derived from an EMBL/GenBank/DDBJ whole genome shotgun (WGS) entry which is preliminary data.</text>
</comment>
<evidence type="ECO:0008006" key="6">
    <source>
        <dbReference type="Google" id="ProtNLM"/>
    </source>
</evidence>
<evidence type="ECO:0000259" key="3">
    <source>
        <dbReference type="Pfam" id="PF24476"/>
    </source>
</evidence>
<sequence length="941" mass="105760">MPYLLQSNEWRLIQGLGRLLDKRKAAHQVQSRSSGSLNHGKRVHPEAEFFEIELRRTFRVQEFPHNLDPEAFAQCEATLRSLCSLLDQLAWPQSAHGQTGGHSYSRLRALSGLLESTSGAFDLTNGPNKTLFRLPSDSAELDRCLQIVTECNDTLDRLKAPAPQETIIQPRQRQQNKRMWKKARIRNRASFVLGALFEHFRCGMSHEVLLKLIEDPDEESMLPSLQLMLSSCPDLDSWQEVRCNSLDLGENSLECISNICTDLRQNTGQGKALMLLIEKYGLFGAWADPASFETGLSSKESLEQLIGKGAFKPHDLQALMHGASQHKFSTKDKRALAVKLGFCLMDFFDADITSRRIYFWNVSRSGPKKEFPYLSFDSKPTATADPYNFRLGHPALLSFAKLLLEIDFGQAIELAVSPDSNRNQATWATLVSLVDRLEEERGDSYLQAIRGCLHVHRRIAERLRSRDLDEKEAELRIRKTLYKEVVRKLELGLAESVPRPTHKRQRSESPTPSYPEDEAQNVCSLKSATRPSEPQRLIAKHKRRRTPEQKNWSSHVVSELVTREHEVPTDCTVSGSEASMKGSQPRSRKDFEIALICALRVEFDAVEALFDEYYEPEPDFSYGKAPGDPNAYTTGRMCGNDVVLAFMPGMGKVNSASVAAGFRASFPGIRLGIVVGICGGVPLGRDDEKEILLGDVVISTAVVQLDLGRQYANKAVRKDTLQDNLGRPNPEIRAFLVKLSGSRGRTKLRAKTLVYLEELCEKDVFHKCSYPGAENDKLYRATYRHKHHDPDAPCICAKCHGRYDDVCAVALEASCEELGCHDSELVHRARIEKARLVAHDRYPFYGPGLCETQKPVIHFGVVVSGDSVMKSGYHRDEIASREKAIAFEMEGAGVWDSFPTVVIKSVCDYADSHKNKRWQRYAAATAAACMKAFLGEWRQAR</sequence>
<feature type="compositionally biased region" description="Polar residues" evidence="1">
    <location>
        <begin position="521"/>
        <end position="532"/>
    </location>
</feature>
<dbReference type="InterPro" id="IPR053137">
    <property type="entry name" value="NLR-like"/>
</dbReference>